<dbReference type="UniPathway" id="UPA00378"/>
<dbReference type="EMBL" id="HBFP01010928">
    <property type="protein sequence ID" value="CAD8823467.1"/>
    <property type="molecule type" value="Transcribed_RNA"/>
</dbReference>
<protein>
    <recommendedName>
        <fullName evidence="5">Fucosyltransferase</fullName>
        <ecNumber evidence="5">2.4.1.-</ecNumber>
    </recommendedName>
</protein>
<sequence>MNQMQLTHIFTQKHHQNQHQNAPNLIVHFENWWNSFSPQHSILTSTIQQVCPTCNIIITTLHPSSHTPDLILSSIFGPIPSHSLSSSPIRILYIGENLNLPGYSHWKSALYRSSLKPAHFLFGNIVPTTQFHPLSFTDLLSQSINTINLSSIYASFSPEWIDTAFQHLSYIHSHQNPNTSLIQTHTKSIAFLARSNLFQFRTKLIASINSLPLNSISIDCPSKLNKNMKSLRKLNLTKIQFLSQYKFNLCPENSLSFGYVTEKLLDASLSGAIPIYCGGKKHFVLDRIFNLDRIVMIPSMNQKGIDVMLKKLEILLKNESLLSDFFAKPIYSQSAIECIMRLIVERRILLQYAVHIALFNKSCMTKDRKESLESCSDRVQQWINATSQSEIRRTLTEIHKQQQNLPNH</sequence>
<keyword evidence="5" id="KW-0472">Membrane</keyword>
<dbReference type="EC" id="2.4.1.-" evidence="5"/>
<evidence type="ECO:0000256" key="1">
    <source>
        <dbReference type="ARBA" id="ARBA00004922"/>
    </source>
</evidence>
<dbReference type="InterPro" id="IPR055270">
    <property type="entry name" value="Glyco_tran_10_C"/>
</dbReference>
<feature type="domain" description="Fucosyltransferase C-terminal" evidence="6">
    <location>
        <begin position="216"/>
        <end position="326"/>
    </location>
</feature>
<organism evidence="7">
    <name type="scientific">Timspurckia oligopyrenoides</name>
    <dbReference type="NCBI Taxonomy" id="708627"/>
    <lineage>
        <taxon>Eukaryota</taxon>
        <taxon>Rhodophyta</taxon>
        <taxon>Bangiophyceae</taxon>
        <taxon>Porphyridiales</taxon>
        <taxon>Porphyridiaceae</taxon>
        <taxon>Timspurckia</taxon>
    </lineage>
</organism>
<evidence type="ECO:0000313" key="7">
    <source>
        <dbReference type="EMBL" id="CAD8823467.1"/>
    </source>
</evidence>
<evidence type="ECO:0000256" key="5">
    <source>
        <dbReference type="RuleBase" id="RU003832"/>
    </source>
</evidence>
<dbReference type="GO" id="GO:0032580">
    <property type="term" value="C:Golgi cisterna membrane"/>
    <property type="evidence" value="ECO:0007669"/>
    <property type="project" value="UniProtKB-SubCell"/>
</dbReference>
<evidence type="ECO:0000259" key="6">
    <source>
        <dbReference type="Pfam" id="PF00852"/>
    </source>
</evidence>
<dbReference type="SUPFAM" id="SSF53756">
    <property type="entry name" value="UDP-Glycosyltransferase/glycogen phosphorylase"/>
    <property type="match status" value="1"/>
</dbReference>
<reference evidence="7" key="1">
    <citation type="submission" date="2021-01" db="EMBL/GenBank/DDBJ databases">
        <authorList>
            <person name="Corre E."/>
            <person name="Pelletier E."/>
            <person name="Niang G."/>
            <person name="Scheremetjew M."/>
            <person name="Finn R."/>
            <person name="Kale V."/>
            <person name="Holt S."/>
            <person name="Cochrane G."/>
            <person name="Meng A."/>
            <person name="Brown T."/>
            <person name="Cohen L."/>
        </authorList>
    </citation>
    <scope>NUCLEOTIDE SEQUENCE</scope>
    <source>
        <strain evidence="7">CCMP3278</strain>
    </source>
</reference>
<accession>A0A7S1ETV4</accession>
<comment type="subcellular location">
    <subcellularLocation>
        <location evidence="5">Golgi apparatus</location>
        <location evidence="5">Golgi stack membrane</location>
        <topology evidence="5">Single-pass type II membrane protein</topology>
    </subcellularLocation>
</comment>
<dbReference type="InterPro" id="IPR001503">
    <property type="entry name" value="Glyco_trans_10"/>
</dbReference>
<gene>
    <name evidence="7" type="ORF">TOLI1172_LOCUS7865</name>
</gene>
<keyword evidence="5" id="KW-0812">Transmembrane</keyword>
<dbReference type="PANTHER" id="PTHR11929:SF194">
    <property type="entry name" value="ALPHA-(1,3)-FUCOSYLTRANSFERASE 10"/>
    <property type="match status" value="1"/>
</dbReference>
<keyword evidence="4 5" id="KW-0808">Transferase</keyword>
<dbReference type="AlphaFoldDB" id="A0A7S1ETV4"/>
<evidence type="ECO:0000256" key="4">
    <source>
        <dbReference type="ARBA" id="ARBA00022679"/>
    </source>
</evidence>
<dbReference type="InterPro" id="IPR038577">
    <property type="entry name" value="GT10-like_C_sf"/>
</dbReference>
<evidence type="ECO:0000256" key="2">
    <source>
        <dbReference type="ARBA" id="ARBA00008919"/>
    </source>
</evidence>
<comment type="pathway">
    <text evidence="1">Protein modification; protein glycosylation.</text>
</comment>
<name>A0A7S1ETV4_9RHOD</name>
<comment type="similarity">
    <text evidence="2 5">Belongs to the glycosyltransferase 10 family.</text>
</comment>
<dbReference type="Pfam" id="PF00852">
    <property type="entry name" value="Glyco_transf_10"/>
    <property type="match status" value="1"/>
</dbReference>
<dbReference type="PANTHER" id="PTHR11929">
    <property type="entry name" value="ALPHA- 1,3 -FUCOSYLTRANSFERASE"/>
    <property type="match status" value="1"/>
</dbReference>
<dbReference type="GO" id="GO:0008417">
    <property type="term" value="F:fucosyltransferase activity"/>
    <property type="evidence" value="ECO:0007669"/>
    <property type="project" value="InterPro"/>
</dbReference>
<dbReference type="Gene3D" id="3.40.50.11660">
    <property type="entry name" value="Glycosyl transferase family 10, C-terminal domain"/>
    <property type="match status" value="1"/>
</dbReference>
<keyword evidence="3 5" id="KW-0328">Glycosyltransferase</keyword>
<evidence type="ECO:0000256" key="3">
    <source>
        <dbReference type="ARBA" id="ARBA00022676"/>
    </source>
</evidence>
<proteinExistence type="inferred from homology"/>
<keyword evidence="5" id="KW-0333">Golgi apparatus</keyword>